<evidence type="ECO:0000313" key="3">
    <source>
        <dbReference type="Proteomes" id="UP000199126"/>
    </source>
</evidence>
<dbReference type="AlphaFoldDB" id="A0A1H8V601"/>
<evidence type="ECO:0000313" key="2">
    <source>
        <dbReference type="EMBL" id="SEP10845.1"/>
    </source>
</evidence>
<keyword evidence="3" id="KW-1185">Reference proteome</keyword>
<feature type="region of interest" description="Disordered" evidence="1">
    <location>
        <begin position="64"/>
        <end position="87"/>
    </location>
</feature>
<proteinExistence type="predicted"/>
<protein>
    <submittedName>
        <fullName evidence="2">Uncharacterized protein</fullName>
    </submittedName>
</protein>
<sequence>MDVTEDDSGNIKNVIGTDKTILEGIVYYGGSVSVGKLVSYANVSGGSRTHLFGRLRDHGLIEQVGEDTEGRGPPGEPTRRTVSRQRYTDISLPRISCTLDPRPERSS</sequence>
<dbReference type="Proteomes" id="UP000199126">
    <property type="component" value="Unassembled WGS sequence"/>
</dbReference>
<organism evidence="2 3">
    <name type="scientific">Halogranum amylolyticum</name>
    <dbReference type="NCBI Taxonomy" id="660520"/>
    <lineage>
        <taxon>Archaea</taxon>
        <taxon>Methanobacteriati</taxon>
        <taxon>Methanobacteriota</taxon>
        <taxon>Stenosarchaea group</taxon>
        <taxon>Halobacteria</taxon>
        <taxon>Halobacteriales</taxon>
        <taxon>Haloferacaceae</taxon>
    </lineage>
</organism>
<name>A0A1H8V601_9EURY</name>
<accession>A0A1H8V601</accession>
<reference evidence="3" key="1">
    <citation type="submission" date="2016-10" db="EMBL/GenBank/DDBJ databases">
        <authorList>
            <person name="Varghese N."/>
            <person name="Submissions S."/>
        </authorList>
    </citation>
    <scope>NUCLEOTIDE SEQUENCE [LARGE SCALE GENOMIC DNA]</scope>
    <source>
        <strain evidence="3">CGMCC 1.10121</strain>
    </source>
</reference>
<dbReference type="EMBL" id="FODV01000014">
    <property type="protein sequence ID" value="SEP10845.1"/>
    <property type="molecule type" value="Genomic_DNA"/>
</dbReference>
<gene>
    <name evidence="2" type="ORF">SAMN04487948_11471</name>
</gene>
<evidence type="ECO:0000256" key="1">
    <source>
        <dbReference type="SAM" id="MobiDB-lite"/>
    </source>
</evidence>